<organism evidence="1 2">
    <name type="scientific">Chondrus crispus</name>
    <name type="common">Carrageen Irish moss</name>
    <name type="synonym">Polymorpha crispa</name>
    <dbReference type="NCBI Taxonomy" id="2769"/>
    <lineage>
        <taxon>Eukaryota</taxon>
        <taxon>Rhodophyta</taxon>
        <taxon>Florideophyceae</taxon>
        <taxon>Rhodymeniophycidae</taxon>
        <taxon>Gigartinales</taxon>
        <taxon>Gigartinaceae</taxon>
        <taxon>Chondrus</taxon>
    </lineage>
</organism>
<dbReference type="EMBL" id="HG001707">
    <property type="protein sequence ID" value="CDF34857.1"/>
    <property type="molecule type" value="Genomic_DNA"/>
</dbReference>
<proteinExistence type="predicted"/>
<keyword evidence="2" id="KW-1185">Reference proteome</keyword>
<evidence type="ECO:0000313" key="1">
    <source>
        <dbReference type="EMBL" id="CDF34857.1"/>
    </source>
</evidence>
<evidence type="ECO:0000313" key="2">
    <source>
        <dbReference type="Proteomes" id="UP000012073"/>
    </source>
</evidence>
<dbReference type="Proteomes" id="UP000012073">
    <property type="component" value="Unassembled WGS sequence"/>
</dbReference>
<dbReference type="RefSeq" id="XP_005714676.1">
    <property type="nucleotide sequence ID" value="XM_005714619.1"/>
</dbReference>
<sequence>MRAKYRGGEDLTPNGAGRKCSLYYIDCVR</sequence>
<protein>
    <submittedName>
        <fullName evidence="1">Uncharacterized protein</fullName>
    </submittedName>
</protein>
<reference evidence="2" key="1">
    <citation type="journal article" date="2013" name="Proc. Natl. Acad. Sci. U.S.A.">
        <title>Genome structure and metabolic features in the red seaweed Chondrus crispus shed light on evolution of the Archaeplastida.</title>
        <authorList>
            <person name="Collen J."/>
            <person name="Porcel B."/>
            <person name="Carre W."/>
            <person name="Ball S.G."/>
            <person name="Chaparro C."/>
            <person name="Tonon T."/>
            <person name="Barbeyron T."/>
            <person name="Michel G."/>
            <person name="Noel B."/>
            <person name="Valentin K."/>
            <person name="Elias M."/>
            <person name="Artiguenave F."/>
            <person name="Arun A."/>
            <person name="Aury J.M."/>
            <person name="Barbosa-Neto J.F."/>
            <person name="Bothwell J.H."/>
            <person name="Bouget F.Y."/>
            <person name="Brillet L."/>
            <person name="Cabello-Hurtado F."/>
            <person name="Capella-Gutierrez S."/>
            <person name="Charrier B."/>
            <person name="Cladiere L."/>
            <person name="Cock J.M."/>
            <person name="Coelho S.M."/>
            <person name="Colleoni C."/>
            <person name="Czjzek M."/>
            <person name="Da Silva C."/>
            <person name="Delage L."/>
            <person name="Denoeud F."/>
            <person name="Deschamps P."/>
            <person name="Dittami S.M."/>
            <person name="Gabaldon T."/>
            <person name="Gachon C.M."/>
            <person name="Groisillier A."/>
            <person name="Herve C."/>
            <person name="Jabbari K."/>
            <person name="Katinka M."/>
            <person name="Kloareg B."/>
            <person name="Kowalczyk N."/>
            <person name="Labadie K."/>
            <person name="Leblanc C."/>
            <person name="Lopez P.J."/>
            <person name="McLachlan D.H."/>
            <person name="Meslet-Cladiere L."/>
            <person name="Moustafa A."/>
            <person name="Nehr Z."/>
            <person name="Nyvall Collen P."/>
            <person name="Panaud O."/>
            <person name="Partensky F."/>
            <person name="Poulain J."/>
            <person name="Rensing S.A."/>
            <person name="Rousvoal S."/>
            <person name="Samson G."/>
            <person name="Symeonidi A."/>
            <person name="Weissenbach J."/>
            <person name="Zambounis A."/>
            <person name="Wincker P."/>
            <person name="Boyen C."/>
        </authorList>
    </citation>
    <scope>NUCLEOTIDE SEQUENCE [LARGE SCALE GENOMIC DNA]</scope>
    <source>
        <strain evidence="2">cv. Stackhouse</strain>
    </source>
</reference>
<accession>R7Q8J7</accession>
<gene>
    <name evidence="1" type="ORF">CHC_T00003206001</name>
</gene>
<dbReference type="AlphaFoldDB" id="R7Q8J7"/>
<dbReference type="Gramene" id="CDF34857">
    <property type="protein sequence ID" value="CDF34857"/>
    <property type="gene ID" value="CHC_T00003206001"/>
</dbReference>
<dbReference type="KEGG" id="ccp:CHC_T00003206001"/>
<name>R7Q8J7_CHOCR</name>
<dbReference type="GeneID" id="17322387"/>